<evidence type="ECO:0000313" key="2">
    <source>
        <dbReference type="Proteomes" id="UP000634136"/>
    </source>
</evidence>
<accession>A0A834WL17</accession>
<dbReference type="AlphaFoldDB" id="A0A834WL17"/>
<name>A0A834WL17_9FABA</name>
<sequence>MRAIKDALMLGCTEILGPHKYSFFVSLTCFGSGQSGAKRKNLSLISPNAHEADYVDEIIHTWITKGKLDASFKIFSQWPKHYTILFLLLYSNLNLNSSLLTPTI</sequence>
<proteinExistence type="predicted"/>
<evidence type="ECO:0000313" key="1">
    <source>
        <dbReference type="EMBL" id="KAF7823221.1"/>
    </source>
</evidence>
<dbReference type="Proteomes" id="UP000634136">
    <property type="component" value="Unassembled WGS sequence"/>
</dbReference>
<dbReference type="EMBL" id="JAAIUW010000007">
    <property type="protein sequence ID" value="KAF7823221.1"/>
    <property type="molecule type" value="Genomic_DNA"/>
</dbReference>
<protein>
    <submittedName>
        <fullName evidence="1">Uncharacterized protein</fullName>
    </submittedName>
</protein>
<keyword evidence="2" id="KW-1185">Reference proteome</keyword>
<comment type="caution">
    <text evidence="1">The sequence shown here is derived from an EMBL/GenBank/DDBJ whole genome shotgun (WGS) entry which is preliminary data.</text>
</comment>
<reference evidence="1" key="1">
    <citation type="submission" date="2020-09" db="EMBL/GenBank/DDBJ databases">
        <title>Genome-Enabled Discovery of Anthraquinone Biosynthesis in Senna tora.</title>
        <authorList>
            <person name="Kang S.-H."/>
            <person name="Pandey R.P."/>
            <person name="Lee C.-M."/>
            <person name="Sim J.-S."/>
            <person name="Jeong J.-T."/>
            <person name="Choi B.-S."/>
            <person name="Jung M."/>
            <person name="Ginzburg D."/>
            <person name="Zhao K."/>
            <person name="Won S.Y."/>
            <person name="Oh T.-J."/>
            <person name="Yu Y."/>
            <person name="Kim N.-H."/>
            <person name="Lee O.R."/>
            <person name="Lee T.-H."/>
            <person name="Bashyal P."/>
            <person name="Kim T.-S."/>
            <person name="Lee W.-H."/>
            <person name="Kawkins C."/>
            <person name="Kim C.-K."/>
            <person name="Kim J.S."/>
            <person name="Ahn B.O."/>
            <person name="Rhee S.Y."/>
            <person name="Sohng J.K."/>
        </authorList>
    </citation>
    <scope>NUCLEOTIDE SEQUENCE</scope>
    <source>
        <tissue evidence="1">Leaf</tissue>
    </source>
</reference>
<gene>
    <name evidence="1" type="ORF">G2W53_021365</name>
</gene>
<organism evidence="1 2">
    <name type="scientific">Senna tora</name>
    <dbReference type="NCBI Taxonomy" id="362788"/>
    <lineage>
        <taxon>Eukaryota</taxon>
        <taxon>Viridiplantae</taxon>
        <taxon>Streptophyta</taxon>
        <taxon>Embryophyta</taxon>
        <taxon>Tracheophyta</taxon>
        <taxon>Spermatophyta</taxon>
        <taxon>Magnoliopsida</taxon>
        <taxon>eudicotyledons</taxon>
        <taxon>Gunneridae</taxon>
        <taxon>Pentapetalae</taxon>
        <taxon>rosids</taxon>
        <taxon>fabids</taxon>
        <taxon>Fabales</taxon>
        <taxon>Fabaceae</taxon>
        <taxon>Caesalpinioideae</taxon>
        <taxon>Cassia clade</taxon>
        <taxon>Senna</taxon>
    </lineage>
</organism>